<dbReference type="AlphaFoldDB" id="A0A918DH36"/>
<accession>A0A918DH36</accession>
<dbReference type="Proteomes" id="UP000646523">
    <property type="component" value="Unassembled WGS sequence"/>
</dbReference>
<name>A0A918DH36_9ACTN</name>
<sequence>MHEDGRVAEDLVAGPEAADVGQEPNSHRTTAPHEHSTQRTADAAPAEPAPGTDDMGGLLLSSA</sequence>
<keyword evidence="3" id="KW-1185">Reference proteome</keyword>
<proteinExistence type="predicted"/>
<gene>
    <name evidence="2" type="ORF">GCM10012289_19610</name>
</gene>
<evidence type="ECO:0000313" key="2">
    <source>
        <dbReference type="EMBL" id="GGO66190.1"/>
    </source>
</evidence>
<dbReference type="EMBL" id="BMNH01000004">
    <property type="protein sequence ID" value="GGO66190.1"/>
    <property type="molecule type" value="Genomic_DNA"/>
</dbReference>
<organism evidence="2 3">
    <name type="scientific">Nonomuraea cavernae</name>
    <dbReference type="NCBI Taxonomy" id="2045107"/>
    <lineage>
        <taxon>Bacteria</taxon>
        <taxon>Bacillati</taxon>
        <taxon>Actinomycetota</taxon>
        <taxon>Actinomycetes</taxon>
        <taxon>Streptosporangiales</taxon>
        <taxon>Streptosporangiaceae</taxon>
        <taxon>Nonomuraea</taxon>
    </lineage>
</organism>
<reference evidence="2" key="2">
    <citation type="submission" date="2020-09" db="EMBL/GenBank/DDBJ databases">
        <authorList>
            <person name="Sun Q."/>
            <person name="Zhou Y."/>
        </authorList>
    </citation>
    <scope>NUCLEOTIDE SEQUENCE</scope>
    <source>
        <strain evidence="2">CGMCC 4.7368</strain>
    </source>
</reference>
<evidence type="ECO:0000256" key="1">
    <source>
        <dbReference type="SAM" id="MobiDB-lite"/>
    </source>
</evidence>
<protein>
    <submittedName>
        <fullName evidence="2">Uncharacterized protein</fullName>
    </submittedName>
</protein>
<comment type="caution">
    <text evidence="2">The sequence shown here is derived from an EMBL/GenBank/DDBJ whole genome shotgun (WGS) entry which is preliminary data.</text>
</comment>
<feature type="region of interest" description="Disordered" evidence="1">
    <location>
        <begin position="1"/>
        <end position="63"/>
    </location>
</feature>
<evidence type="ECO:0000313" key="3">
    <source>
        <dbReference type="Proteomes" id="UP000646523"/>
    </source>
</evidence>
<reference evidence="2" key="1">
    <citation type="journal article" date="2014" name="Int. J. Syst. Evol. Microbiol.">
        <title>Complete genome sequence of Corynebacterium casei LMG S-19264T (=DSM 44701T), isolated from a smear-ripened cheese.</title>
        <authorList>
            <consortium name="US DOE Joint Genome Institute (JGI-PGF)"/>
            <person name="Walter F."/>
            <person name="Albersmeier A."/>
            <person name="Kalinowski J."/>
            <person name="Ruckert C."/>
        </authorList>
    </citation>
    <scope>NUCLEOTIDE SEQUENCE</scope>
    <source>
        <strain evidence="2">CGMCC 4.7368</strain>
    </source>
</reference>